<keyword evidence="7" id="KW-1185">Reference proteome</keyword>
<protein>
    <submittedName>
        <fullName evidence="4">Transposase</fullName>
    </submittedName>
</protein>
<dbReference type="PANTHER" id="PTHR30007:SF0">
    <property type="entry name" value="TRANSPOSASE"/>
    <property type="match status" value="1"/>
</dbReference>
<dbReference type="AlphaFoldDB" id="A0A0P8DVG1"/>
<evidence type="ECO:0000259" key="3">
    <source>
        <dbReference type="Pfam" id="PF13340"/>
    </source>
</evidence>
<evidence type="ECO:0000256" key="1">
    <source>
        <dbReference type="SAM" id="MobiDB-lite"/>
    </source>
</evidence>
<proteinExistence type="predicted"/>
<gene>
    <name evidence="5" type="ORF">MNV_2300001</name>
    <name evidence="4" type="ORF">MPEBLZ_03941</name>
</gene>
<dbReference type="Pfam" id="PF13340">
    <property type="entry name" value="DUF4096"/>
    <property type="match status" value="1"/>
</dbReference>
<feature type="domain" description="Insertion element IS402-like" evidence="3">
    <location>
        <begin position="14"/>
        <end position="87"/>
    </location>
</feature>
<reference evidence="4 6" key="1">
    <citation type="submission" date="2015-09" db="EMBL/GenBank/DDBJ databases">
        <title>A metagenomics-based metabolic model of nitrate-dependent anaerobic oxidation of methane by Methanoperedens-like archaea.</title>
        <authorList>
            <person name="Arshad A."/>
            <person name="Speth D.R."/>
            <person name="De Graaf R.M."/>
            <person name="Op Den Camp H.J."/>
            <person name="Jetten M.S."/>
            <person name="Welte C.U."/>
        </authorList>
    </citation>
    <scope>NUCLEOTIDE SEQUENCE [LARGE SCALE GENOMIC DNA]</scope>
</reference>
<evidence type="ECO:0000313" key="4">
    <source>
        <dbReference type="EMBL" id="KPQ41508.1"/>
    </source>
</evidence>
<dbReference type="EMBL" id="LKCM01000340">
    <property type="protein sequence ID" value="KPQ41508.1"/>
    <property type="molecule type" value="Genomic_DNA"/>
</dbReference>
<dbReference type="NCBIfam" id="NF033580">
    <property type="entry name" value="transpos_IS5_3"/>
    <property type="match status" value="1"/>
</dbReference>
<evidence type="ECO:0000313" key="7">
    <source>
        <dbReference type="Proteomes" id="UP000218615"/>
    </source>
</evidence>
<dbReference type="PANTHER" id="PTHR30007">
    <property type="entry name" value="PHP DOMAIN PROTEIN"/>
    <property type="match status" value="1"/>
</dbReference>
<feature type="compositionally biased region" description="Polar residues" evidence="1">
    <location>
        <begin position="111"/>
        <end position="120"/>
    </location>
</feature>
<evidence type="ECO:0000313" key="5">
    <source>
        <dbReference type="EMBL" id="SNQ61109.1"/>
    </source>
</evidence>
<dbReference type="Pfam" id="PF01609">
    <property type="entry name" value="DDE_Tnp_1"/>
    <property type="match status" value="1"/>
</dbReference>
<organism evidence="4 6">
    <name type="scientific">Candidatus Methanoperedens nitratireducens</name>
    <dbReference type="NCBI Taxonomy" id="1392998"/>
    <lineage>
        <taxon>Archaea</taxon>
        <taxon>Methanobacteriati</taxon>
        <taxon>Methanobacteriota</taxon>
        <taxon>Stenosarchaea group</taxon>
        <taxon>Methanomicrobia</taxon>
        <taxon>Methanosarcinales</taxon>
        <taxon>ANME-2 cluster</taxon>
        <taxon>Candidatus Methanoperedentaceae</taxon>
        <taxon>Candidatus Methanoperedens</taxon>
    </lineage>
</organism>
<reference evidence="5" key="3">
    <citation type="submission" date="2017-06" db="EMBL/GenBank/DDBJ databases">
        <authorList>
            <person name="Kim H.J."/>
            <person name="Triplett B.A."/>
        </authorList>
    </citation>
    <scope>NUCLEOTIDE SEQUENCE [LARGE SCALE GENOMIC DNA]</scope>
    <source>
        <strain evidence="5">Mnv1</strain>
    </source>
</reference>
<dbReference type="GO" id="GO:0004803">
    <property type="term" value="F:transposase activity"/>
    <property type="evidence" value="ECO:0007669"/>
    <property type="project" value="InterPro"/>
</dbReference>
<dbReference type="GO" id="GO:0003677">
    <property type="term" value="F:DNA binding"/>
    <property type="evidence" value="ECO:0007669"/>
    <property type="project" value="InterPro"/>
</dbReference>
<evidence type="ECO:0000259" key="2">
    <source>
        <dbReference type="Pfam" id="PF01609"/>
    </source>
</evidence>
<reference evidence="7" key="2">
    <citation type="submission" date="2017-06" db="EMBL/GenBank/DDBJ databases">
        <authorList>
            <person name="Cremers G."/>
        </authorList>
    </citation>
    <scope>NUCLEOTIDE SEQUENCE [LARGE SCALE GENOMIC DNA]</scope>
</reference>
<accession>A0A284VPF9</accession>
<feature type="domain" description="Transposase IS4-like" evidence="2">
    <location>
        <begin position="104"/>
        <end position="228"/>
    </location>
</feature>
<accession>A0A0P8DVG1</accession>
<dbReference type="InterPro" id="IPR025161">
    <property type="entry name" value="IS402-like_dom"/>
</dbReference>
<name>A0A0P8DVG1_9EURY</name>
<dbReference type="EMBL" id="FZMP01000147">
    <property type="protein sequence ID" value="SNQ61109.1"/>
    <property type="molecule type" value="Genomic_DNA"/>
</dbReference>
<feature type="region of interest" description="Disordered" evidence="1">
    <location>
        <begin position="96"/>
        <end position="127"/>
    </location>
</feature>
<dbReference type="InterPro" id="IPR002559">
    <property type="entry name" value="Transposase_11"/>
</dbReference>
<evidence type="ECO:0000313" key="6">
    <source>
        <dbReference type="Proteomes" id="UP000050360"/>
    </source>
</evidence>
<dbReference type="GO" id="GO:0006313">
    <property type="term" value="P:DNA transposition"/>
    <property type="evidence" value="ECO:0007669"/>
    <property type="project" value="InterPro"/>
</dbReference>
<dbReference type="Proteomes" id="UP000218615">
    <property type="component" value="Unassembled WGS sequence"/>
</dbReference>
<dbReference type="Proteomes" id="UP000050360">
    <property type="component" value="Unassembled WGS sequence"/>
</dbReference>
<sequence length="228" mass="26795">MKEQTKREPYQTDLSDDEWHRIEPYIPKPKTKRGRKREHSYREILNAIFYLLRSGCHWRMLPHDFPKWKTVYHYFRLWRLNGTWERINASLRTELRTTEDRNPEPSAAVLDSQSVKTTETPGIRGYDAGKKVNGRKRHILVDTLGLLLTVVVHAANIQDRDGAMLVLGKAKGKFPRLQLIWADGGYAGKLIDWVKQFCGWMLEIVKRNDDIKGFQVLPHRWVVERTFG</sequence>
<dbReference type="PATRIC" id="fig|1719120.3.peg.4288"/>